<protein>
    <submittedName>
        <fullName evidence="1">Uncharacterized protein</fullName>
    </submittedName>
</protein>
<name>A0A6G4U5X5_9ACTN</name>
<accession>A0A6G4U5X5</accession>
<dbReference type="AlphaFoldDB" id="A0A6G4U5X5"/>
<dbReference type="EMBL" id="JAAKZV010000153">
    <property type="protein sequence ID" value="NGN67639.1"/>
    <property type="molecule type" value="Genomic_DNA"/>
</dbReference>
<gene>
    <name evidence="1" type="ORF">G5C51_27525</name>
</gene>
<dbReference type="Proteomes" id="UP000481583">
    <property type="component" value="Unassembled WGS sequence"/>
</dbReference>
<evidence type="ECO:0000313" key="1">
    <source>
        <dbReference type="EMBL" id="NGN67639.1"/>
    </source>
</evidence>
<keyword evidence="2" id="KW-1185">Reference proteome</keyword>
<sequence>MDEPTLDALFVRRPERWGLRGDPVVWQQLQERLRGRPIPGFLPAIGTIVESEFAAITGVELPSRPGLDDHRYLRHLATGSGMSDGTVSLHFWRHTALPILIDRAAAARSAAARAADS</sequence>
<evidence type="ECO:0000313" key="2">
    <source>
        <dbReference type="Proteomes" id="UP000481583"/>
    </source>
</evidence>
<proteinExistence type="predicted"/>
<comment type="caution">
    <text evidence="1">The sequence shown here is derived from an EMBL/GenBank/DDBJ whole genome shotgun (WGS) entry which is preliminary data.</text>
</comment>
<dbReference type="RefSeq" id="WP_165240931.1">
    <property type="nucleotide sequence ID" value="NZ_JAAKZV010000153.1"/>
</dbReference>
<organism evidence="1 2">
    <name type="scientific">Streptomyces coryli</name>
    <dbReference type="NCBI Taxonomy" id="1128680"/>
    <lineage>
        <taxon>Bacteria</taxon>
        <taxon>Bacillati</taxon>
        <taxon>Actinomycetota</taxon>
        <taxon>Actinomycetes</taxon>
        <taxon>Kitasatosporales</taxon>
        <taxon>Streptomycetaceae</taxon>
        <taxon>Streptomyces</taxon>
    </lineage>
</organism>
<reference evidence="1 2" key="1">
    <citation type="submission" date="2020-02" db="EMBL/GenBank/DDBJ databases">
        <title>Whole-genome analyses of novel actinobacteria.</title>
        <authorList>
            <person name="Sahin N."/>
        </authorList>
    </citation>
    <scope>NUCLEOTIDE SEQUENCE [LARGE SCALE GENOMIC DNA]</scope>
    <source>
        <strain evidence="1 2">A7024</strain>
    </source>
</reference>